<accession>A0AAP0IL63</accession>
<dbReference type="Proteomes" id="UP001417504">
    <property type="component" value="Unassembled WGS sequence"/>
</dbReference>
<dbReference type="AlphaFoldDB" id="A0AAP0IL63"/>
<gene>
    <name evidence="2" type="ORF">Sjap_016500</name>
</gene>
<reference evidence="2 3" key="1">
    <citation type="submission" date="2024-01" db="EMBL/GenBank/DDBJ databases">
        <title>Genome assemblies of Stephania.</title>
        <authorList>
            <person name="Yang L."/>
        </authorList>
    </citation>
    <scope>NUCLEOTIDE SEQUENCE [LARGE SCALE GENOMIC DNA]</scope>
    <source>
        <strain evidence="2">QJT</strain>
        <tissue evidence="2">Leaf</tissue>
    </source>
</reference>
<evidence type="ECO:0000313" key="3">
    <source>
        <dbReference type="Proteomes" id="UP001417504"/>
    </source>
</evidence>
<evidence type="ECO:0000256" key="1">
    <source>
        <dbReference type="SAM" id="MobiDB-lite"/>
    </source>
</evidence>
<organism evidence="2 3">
    <name type="scientific">Stephania japonica</name>
    <dbReference type="NCBI Taxonomy" id="461633"/>
    <lineage>
        <taxon>Eukaryota</taxon>
        <taxon>Viridiplantae</taxon>
        <taxon>Streptophyta</taxon>
        <taxon>Embryophyta</taxon>
        <taxon>Tracheophyta</taxon>
        <taxon>Spermatophyta</taxon>
        <taxon>Magnoliopsida</taxon>
        <taxon>Ranunculales</taxon>
        <taxon>Menispermaceae</taxon>
        <taxon>Menispermoideae</taxon>
        <taxon>Cissampelideae</taxon>
        <taxon>Stephania</taxon>
    </lineage>
</organism>
<feature type="region of interest" description="Disordered" evidence="1">
    <location>
        <begin position="111"/>
        <end position="133"/>
    </location>
</feature>
<name>A0AAP0IL63_9MAGN</name>
<sequence>MSCKHTPPSLTSLPLSHFHSLTVFISLTLQPHHRPKLVADDRTGLPEGAVDRRYVLSVSLFPSRSLSLPLGCSSSRPPSLSAHSSLGLAKSSPVVGGLEVTGQSTEVAAMTRTSRGRPPVTHRSPYHPGAPPHGPCKVPTILHTLSWFYRVFALSPELPWPRAGWPDRRTGEVVGD</sequence>
<dbReference type="EMBL" id="JBBNAE010000006">
    <property type="protein sequence ID" value="KAK9117553.1"/>
    <property type="molecule type" value="Genomic_DNA"/>
</dbReference>
<comment type="caution">
    <text evidence="2">The sequence shown here is derived from an EMBL/GenBank/DDBJ whole genome shotgun (WGS) entry which is preliminary data.</text>
</comment>
<proteinExistence type="predicted"/>
<evidence type="ECO:0000313" key="2">
    <source>
        <dbReference type="EMBL" id="KAK9117553.1"/>
    </source>
</evidence>
<protein>
    <submittedName>
        <fullName evidence="2">Uncharacterized protein</fullName>
    </submittedName>
</protein>
<keyword evidence="3" id="KW-1185">Reference proteome</keyword>